<name>A0A3G5AEA8_9VIRU</name>
<proteinExistence type="predicted"/>
<accession>A0A3G5AEA8</accession>
<evidence type="ECO:0000313" key="1">
    <source>
        <dbReference type="EMBL" id="AYV85556.1"/>
    </source>
</evidence>
<gene>
    <name evidence="1" type="ORF">Satyrvirus22_20</name>
</gene>
<organism evidence="1">
    <name type="scientific">Satyrvirus sp</name>
    <dbReference type="NCBI Taxonomy" id="2487771"/>
    <lineage>
        <taxon>Viruses</taxon>
        <taxon>Varidnaviria</taxon>
        <taxon>Bamfordvirae</taxon>
        <taxon>Nucleocytoviricota</taxon>
        <taxon>Megaviricetes</taxon>
        <taxon>Imitervirales</taxon>
        <taxon>Mimiviridae</taxon>
        <taxon>Megamimivirinae</taxon>
    </lineage>
</organism>
<reference evidence="1" key="1">
    <citation type="submission" date="2018-10" db="EMBL/GenBank/DDBJ databases">
        <title>Hidden diversity of soil giant viruses.</title>
        <authorList>
            <person name="Schulz F."/>
            <person name="Alteio L."/>
            <person name="Goudeau D."/>
            <person name="Ryan E.M."/>
            <person name="Malmstrom R.R."/>
            <person name="Blanchard J."/>
            <person name="Woyke T."/>
        </authorList>
    </citation>
    <scope>NUCLEOTIDE SEQUENCE</scope>
    <source>
        <strain evidence="1">SAV1</strain>
    </source>
</reference>
<protein>
    <submittedName>
        <fullName evidence="1">Uncharacterized protein</fullName>
    </submittedName>
</protein>
<sequence>MDMLLIKIKPLSKINFNNFFMNILLKMDKLMMKIKPHYRPLTKHIHFPFPKLGIIQQK</sequence>
<dbReference type="EMBL" id="MK072458">
    <property type="protein sequence ID" value="AYV85556.1"/>
    <property type="molecule type" value="Genomic_DNA"/>
</dbReference>